<dbReference type="KEGG" id="hau:Haur_2670"/>
<protein>
    <recommendedName>
        <fullName evidence="4">Large ribosomal subunit protein bL21</fullName>
    </recommendedName>
</protein>
<evidence type="ECO:0000313" key="7">
    <source>
        <dbReference type="Proteomes" id="UP000000787"/>
    </source>
</evidence>
<accession>A9B130</accession>
<dbReference type="GO" id="GO:0006412">
    <property type="term" value="P:translation"/>
    <property type="evidence" value="ECO:0007669"/>
    <property type="project" value="UniProtKB-UniRule"/>
</dbReference>
<evidence type="ECO:0000313" key="6">
    <source>
        <dbReference type="EMBL" id="ABX05308.1"/>
    </source>
</evidence>
<dbReference type="NCBIfam" id="TIGR00061">
    <property type="entry name" value="L21"/>
    <property type="match status" value="1"/>
</dbReference>
<comment type="similarity">
    <text evidence="1 4 5">Belongs to the bacterial ribosomal protein bL21 family.</text>
</comment>
<dbReference type="PANTHER" id="PTHR21349">
    <property type="entry name" value="50S RIBOSOMAL PROTEIN L21"/>
    <property type="match status" value="1"/>
</dbReference>
<reference evidence="6 7" key="1">
    <citation type="journal article" date="2011" name="Stand. Genomic Sci.">
        <title>Complete genome sequence of the filamentous gliding predatory bacterium Herpetosiphon aurantiacus type strain (114-95(T)).</title>
        <authorList>
            <person name="Kiss H."/>
            <person name="Nett M."/>
            <person name="Domin N."/>
            <person name="Martin K."/>
            <person name="Maresca J.A."/>
            <person name="Copeland A."/>
            <person name="Lapidus A."/>
            <person name="Lucas S."/>
            <person name="Berry K.W."/>
            <person name="Glavina Del Rio T."/>
            <person name="Dalin E."/>
            <person name="Tice H."/>
            <person name="Pitluck S."/>
            <person name="Richardson P."/>
            <person name="Bruce D."/>
            <person name="Goodwin L."/>
            <person name="Han C."/>
            <person name="Detter J.C."/>
            <person name="Schmutz J."/>
            <person name="Brettin T."/>
            <person name="Land M."/>
            <person name="Hauser L."/>
            <person name="Kyrpides N.C."/>
            <person name="Ivanova N."/>
            <person name="Goker M."/>
            <person name="Woyke T."/>
            <person name="Klenk H.P."/>
            <person name="Bryant D.A."/>
        </authorList>
    </citation>
    <scope>NUCLEOTIDE SEQUENCE [LARGE SCALE GENOMIC DNA]</scope>
    <source>
        <strain evidence="7">ATCC 23779 / DSM 785 / 114-95</strain>
    </source>
</reference>
<dbReference type="PANTHER" id="PTHR21349:SF0">
    <property type="entry name" value="LARGE RIBOSOMAL SUBUNIT PROTEIN BL21M"/>
    <property type="match status" value="1"/>
</dbReference>
<dbReference type="AlphaFoldDB" id="A9B130"/>
<dbReference type="GO" id="GO:0019843">
    <property type="term" value="F:rRNA binding"/>
    <property type="evidence" value="ECO:0007669"/>
    <property type="project" value="UniProtKB-UniRule"/>
</dbReference>
<evidence type="ECO:0000256" key="5">
    <source>
        <dbReference type="RuleBase" id="RU000562"/>
    </source>
</evidence>
<dbReference type="Pfam" id="PF00829">
    <property type="entry name" value="Ribosomal_L21p"/>
    <property type="match status" value="1"/>
</dbReference>
<dbReference type="HOGENOM" id="CLU_061463_3_2_0"/>
<dbReference type="InParanoid" id="A9B130"/>
<keyword evidence="3 4" id="KW-0687">Ribonucleoprotein</keyword>
<dbReference type="FunCoup" id="A9B130">
    <property type="interactions" value="372"/>
</dbReference>
<dbReference type="HAMAP" id="MF_01363">
    <property type="entry name" value="Ribosomal_bL21"/>
    <property type="match status" value="1"/>
</dbReference>
<dbReference type="EMBL" id="CP000875">
    <property type="protein sequence ID" value="ABX05308.1"/>
    <property type="molecule type" value="Genomic_DNA"/>
</dbReference>
<keyword evidence="4 5" id="KW-0694">RNA-binding</keyword>
<dbReference type="GO" id="GO:0003735">
    <property type="term" value="F:structural constituent of ribosome"/>
    <property type="evidence" value="ECO:0007669"/>
    <property type="project" value="InterPro"/>
</dbReference>
<keyword evidence="2 4" id="KW-0689">Ribosomal protein</keyword>
<gene>
    <name evidence="4" type="primary">rplU</name>
    <name evidence="6" type="ordered locus">Haur_2670</name>
</gene>
<evidence type="ECO:0000256" key="3">
    <source>
        <dbReference type="ARBA" id="ARBA00023274"/>
    </source>
</evidence>
<dbReference type="GO" id="GO:0005737">
    <property type="term" value="C:cytoplasm"/>
    <property type="evidence" value="ECO:0007669"/>
    <property type="project" value="UniProtKB-ARBA"/>
</dbReference>
<organism evidence="6 7">
    <name type="scientific">Herpetosiphon aurantiacus (strain ATCC 23779 / DSM 785 / 114-95)</name>
    <dbReference type="NCBI Taxonomy" id="316274"/>
    <lineage>
        <taxon>Bacteria</taxon>
        <taxon>Bacillati</taxon>
        <taxon>Chloroflexota</taxon>
        <taxon>Chloroflexia</taxon>
        <taxon>Herpetosiphonales</taxon>
        <taxon>Herpetosiphonaceae</taxon>
        <taxon>Herpetosiphon</taxon>
    </lineage>
</organism>
<comment type="subunit">
    <text evidence="4">Part of the 50S ribosomal subunit. Contacts protein L20.</text>
</comment>
<evidence type="ECO:0000256" key="4">
    <source>
        <dbReference type="HAMAP-Rule" id="MF_01363"/>
    </source>
</evidence>
<keyword evidence="7" id="KW-1185">Reference proteome</keyword>
<proteinExistence type="inferred from homology"/>
<comment type="function">
    <text evidence="4 5">This protein binds to 23S rRNA in the presence of protein L20.</text>
</comment>
<dbReference type="GO" id="GO:0005840">
    <property type="term" value="C:ribosome"/>
    <property type="evidence" value="ECO:0007669"/>
    <property type="project" value="UniProtKB-KW"/>
</dbReference>
<keyword evidence="4 5" id="KW-0699">rRNA-binding</keyword>
<dbReference type="InterPro" id="IPR036164">
    <property type="entry name" value="bL21-like_sf"/>
</dbReference>
<name>A9B130_HERA2</name>
<dbReference type="eggNOG" id="COG0261">
    <property type="taxonomic scope" value="Bacteria"/>
</dbReference>
<evidence type="ECO:0000256" key="2">
    <source>
        <dbReference type="ARBA" id="ARBA00022980"/>
    </source>
</evidence>
<sequence>MPLSFLSAADQTARRSGIVYAIIRDRGQQYRVEPGQTLQIALTDAEDGSTIEFNEVLMVGGSDTLVGSPLISGAVVKATVGEVVKGEKIIVFRYKAKARYRRRTGHRQKYTEITINDIVVPSK</sequence>
<dbReference type="GO" id="GO:1990904">
    <property type="term" value="C:ribonucleoprotein complex"/>
    <property type="evidence" value="ECO:0007669"/>
    <property type="project" value="UniProtKB-KW"/>
</dbReference>
<dbReference type="SUPFAM" id="SSF141091">
    <property type="entry name" value="L21p-like"/>
    <property type="match status" value="1"/>
</dbReference>
<evidence type="ECO:0000256" key="1">
    <source>
        <dbReference type="ARBA" id="ARBA00008563"/>
    </source>
</evidence>
<dbReference type="InterPro" id="IPR028909">
    <property type="entry name" value="bL21-like"/>
</dbReference>
<dbReference type="Proteomes" id="UP000000787">
    <property type="component" value="Chromosome"/>
</dbReference>
<dbReference type="InterPro" id="IPR001787">
    <property type="entry name" value="Ribosomal_bL21"/>
</dbReference>
<dbReference type="STRING" id="316274.Haur_2670"/>